<keyword evidence="3" id="KW-1185">Reference proteome</keyword>
<proteinExistence type="predicted"/>
<evidence type="ECO:0000313" key="2">
    <source>
        <dbReference type="EMBL" id="GIH17211.1"/>
    </source>
</evidence>
<reference evidence="2" key="1">
    <citation type="submission" date="2021-01" db="EMBL/GenBank/DDBJ databases">
        <title>Whole genome shotgun sequence of Rugosimonospora africana NBRC 104875.</title>
        <authorList>
            <person name="Komaki H."/>
            <person name="Tamura T."/>
        </authorList>
    </citation>
    <scope>NUCLEOTIDE SEQUENCE</scope>
    <source>
        <strain evidence="2">NBRC 104875</strain>
    </source>
</reference>
<protein>
    <submittedName>
        <fullName evidence="2">Uncharacterized protein</fullName>
    </submittedName>
</protein>
<organism evidence="2 3">
    <name type="scientific">Rugosimonospora africana</name>
    <dbReference type="NCBI Taxonomy" id="556532"/>
    <lineage>
        <taxon>Bacteria</taxon>
        <taxon>Bacillati</taxon>
        <taxon>Actinomycetota</taxon>
        <taxon>Actinomycetes</taxon>
        <taxon>Micromonosporales</taxon>
        <taxon>Micromonosporaceae</taxon>
        <taxon>Rugosimonospora</taxon>
    </lineage>
</organism>
<comment type="caution">
    <text evidence="2">The sequence shown here is derived from an EMBL/GenBank/DDBJ whole genome shotgun (WGS) entry which is preliminary data.</text>
</comment>
<feature type="transmembrane region" description="Helical" evidence="1">
    <location>
        <begin position="43"/>
        <end position="64"/>
    </location>
</feature>
<keyword evidence="1" id="KW-1133">Transmembrane helix</keyword>
<dbReference type="Proteomes" id="UP000642748">
    <property type="component" value="Unassembled WGS sequence"/>
</dbReference>
<evidence type="ECO:0000313" key="3">
    <source>
        <dbReference type="Proteomes" id="UP000642748"/>
    </source>
</evidence>
<gene>
    <name evidence="2" type="ORF">Raf01_53830</name>
</gene>
<evidence type="ECO:0000256" key="1">
    <source>
        <dbReference type="SAM" id="Phobius"/>
    </source>
</evidence>
<dbReference type="EMBL" id="BONZ01000050">
    <property type="protein sequence ID" value="GIH17211.1"/>
    <property type="molecule type" value="Genomic_DNA"/>
</dbReference>
<dbReference type="RefSeq" id="WP_203920771.1">
    <property type="nucleotide sequence ID" value="NZ_BONZ01000050.1"/>
</dbReference>
<keyword evidence="1" id="KW-0472">Membrane</keyword>
<sequence>MTETDNELLTAAISEGAALAPDSHDVLRAVRVRVARQQRFRRSGIAVAGAVASVIAVFGAVTVVQKWPGGSLDTAAHGPGGVMPVPAQQCTLTFGWLPPGLKSPVRSCGPDGENVGYPMDGGNYLSVGMLNASWQPTLDAAGLQQIEVGGRPAAICSKPTRTAITFQLPSGHWVQLEYGNGLPGSSSSGAQQTTLRNDALAIANGMSEGTADDVQVAFAPGYLPADMSLAGVGTGTTPGTGQLHYGDGSGAVTKVEVGGGTDGLTDIMPVSDDRHTLSISLLSPDPGLMSHSANPVGRLGNLTIYSINQGTAVLVPGFHGATLEVATSAVRYVNSTEPPGGALSTDELIKIAQHIQWFG</sequence>
<dbReference type="AlphaFoldDB" id="A0A8J3QYY8"/>
<name>A0A8J3QYY8_9ACTN</name>
<accession>A0A8J3QYY8</accession>
<keyword evidence="1" id="KW-0812">Transmembrane</keyword>